<dbReference type="SUPFAM" id="SSF52540">
    <property type="entry name" value="P-loop containing nucleoside triphosphate hydrolases"/>
    <property type="match status" value="1"/>
</dbReference>
<proteinExistence type="inferred from homology"/>
<dbReference type="Gene3D" id="3.30.450.90">
    <property type="match status" value="1"/>
</dbReference>
<dbReference type="Pfam" id="PF05157">
    <property type="entry name" value="MshEN"/>
    <property type="match status" value="1"/>
</dbReference>
<dbReference type="EMBL" id="QFGA01000003">
    <property type="protein sequence ID" value="TEB04724.1"/>
    <property type="molecule type" value="Genomic_DNA"/>
</dbReference>
<dbReference type="PANTHER" id="PTHR30258">
    <property type="entry name" value="TYPE II SECRETION SYSTEM PROTEIN GSPE-RELATED"/>
    <property type="match status" value="1"/>
</dbReference>
<organism evidence="5 6">
    <name type="scientific">Pelotomaculum schinkii</name>
    <dbReference type="NCBI Taxonomy" id="78350"/>
    <lineage>
        <taxon>Bacteria</taxon>
        <taxon>Bacillati</taxon>
        <taxon>Bacillota</taxon>
        <taxon>Clostridia</taxon>
        <taxon>Eubacteriales</taxon>
        <taxon>Desulfotomaculaceae</taxon>
        <taxon>Pelotomaculum</taxon>
    </lineage>
</organism>
<evidence type="ECO:0000256" key="2">
    <source>
        <dbReference type="ARBA" id="ARBA00022741"/>
    </source>
</evidence>
<dbReference type="GO" id="GO:0005524">
    <property type="term" value="F:ATP binding"/>
    <property type="evidence" value="ECO:0007669"/>
    <property type="project" value="UniProtKB-KW"/>
</dbReference>
<evidence type="ECO:0000259" key="4">
    <source>
        <dbReference type="PROSITE" id="PS00662"/>
    </source>
</evidence>
<sequence length="547" mass="60603">MAVYKQMALLGELLIKKGLAKKEDVVKALEEQKKSGEKLGAILVKNGIISTEDLAAALAIQFNINRCRPGFWNDPPAVDIPVEIIKKHRVFPVRVERNKIYLAMSDPFNITVTDEICFALKNVEVIPEIAPAEDIERAIHKWYGGFGDTGNETVEENDDDDADGPAARAVQELIERALLDDATDIHIEPRKNNCTVRYRIDGILHDVTVIPKSMHQQVVTRIKVMAGLAIEERRLPQDGQIRHKTPREIELRVATLATIYGEKITMRILDKTKVAPRLESLGYTGRNLTLFKKMLHAPGKGGMIIVTGPTGSGKTTTLYAAIMEIFSRDINIVTVEDPPEYEIDGISQTAINRKAGLDFAPVLRSILRHDPDIIMVGEIRDEETAHLSIRAAMTGHLVLSTLHTNDAASAPSRLIEMGVEPYLLVSTLRCVIAQRLIRINCLKCSTSYVLPPDHPAQEILAAVKTVVRGKGCTRCNKGYKGQTAVMELMPITRQLRKLIYENTPADVIRQTAVKEGMVPLIEDAKAKVAAGVTTPEEMMRVVALEED</sequence>
<dbReference type="Pfam" id="PF00437">
    <property type="entry name" value="T2SSE"/>
    <property type="match status" value="1"/>
</dbReference>
<comment type="caution">
    <text evidence="5">The sequence shown here is derived from an EMBL/GenBank/DDBJ whole genome shotgun (WGS) entry which is preliminary data.</text>
</comment>
<dbReference type="SMART" id="SM00382">
    <property type="entry name" value="AAA"/>
    <property type="match status" value="1"/>
</dbReference>
<dbReference type="SUPFAM" id="SSF160246">
    <property type="entry name" value="EspE N-terminal domain-like"/>
    <property type="match status" value="1"/>
</dbReference>
<name>A0A4Y7R6Z7_9FIRM</name>
<evidence type="ECO:0000256" key="3">
    <source>
        <dbReference type="ARBA" id="ARBA00022840"/>
    </source>
</evidence>
<dbReference type="RefSeq" id="WP_190259059.1">
    <property type="nucleotide sequence ID" value="NZ_QFGA01000003.1"/>
</dbReference>
<protein>
    <submittedName>
        <fullName evidence="5">Type II secretion system protein E</fullName>
    </submittedName>
</protein>
<dbReference type="InterPro" id="IPR007831">
    <property type="entry name" value="T2SS_GspE_N"/>
</dbReference>
<gene>
    <name evidence="5" type="primary">xpsE</name>
    <name evidence="5" type="ORF">Psch_03486</name>
</gene>
<evidence type="ECO:0000313" key="6">
    <source>
        <dbReference type="Proteomes" id="UP000298324"/>
    </source>
</evidence>
<evidence type="ECO:0000313" key="5">
    <source>
        <dbReference type="EMBL" id="TEB04724.1"/>
    </source>
</evidence>
<evidence type="ECO:0000256" key="1">
    <source>
        <dbReference type="ARBA" id="ARBA00006611"/>
    </source>
</evidence>
<dbReference type="Proteomes" id="UP000298324">
    <property type="component" value="Unassembled WGS sequence"/>
</dbReference>
<comment type="similarity">
    <text evidence="1">Belongs to the GSP E family.</text>
</comment>
<dbReference type="InterPro" id="IPR037257">
    <property type="entry name" value="T2SS_E_N_sf"/>
</dbReference>
<keyword evidence="3" id="KW-0067">ATP-binding</keyword>
<accession>A0A4Y7R6Z7</accession>
<dbReference type="PROSITE" id="PS00662">
    <property type="entry name" value="T2SP_E"/>
    <property type="match status" value="1"/>
</dbReference>
<dbReference type="InterPro" id="IPR003593">
    <property type="entry name" value="AAA+_ATPase"/>
</dbReference>
<dbReference type="GO" id="GO:0005886">
    <property type="term" value="C:plasma membrane"/>
    <property type="evidence" value="ECO:0007669"/>
    <property type="project" value="TreeGrafter"/>
</dbReference>
<dbReference type="InterPro" id="IPR027417">
    <property type="entry name" value="P-loop_NTPase"/>
</dbReference>
<keyword evidence="2" id="KW-0547">Nucleotide-binding</keyword>
<dbReference type="PANTHER" id="PTHR30258:SF1">
    <property type="entry name" value="PROTEIN TRANSPORT PROTEIN HOFB HOMOLOG"/>
    <property type="match status" value="1"/>
</dbReference>
<dbReference type="Gene3D" id="1.10.40.70">
    <property type="match status" value="1"/>
</dbReference>
<dbReference type="Gene3D" id="3.30.300.160">
    <property type="entry name" value="Type II secretion system, protein E, N-terminal domain"/>
    <property type="match status" value="1"/>
</dbReference>
<feature type="domain" description="Bacterial type II secretion system protein E" evidence="4">
    <location>
        <begin position="367"/>
        <end position="381"/>
    </location>
</feature>
<reference evidence="5 6" key="1">
    <citation type="journal article" date="2018" name="Environ. Microbiol.">
        <title>Novel energy conservation strategies and behaviour of Pelotomaculum schinkii driving syntrophic propionate catabolism.</title>
        <authorList>
            <person name="Hidalgo-Ahumada C.A.P."/>
            <person name="Nobu M.K."/>
            <person name="Narihiro T."/>
            <person name="Tamaki H."/>
            <person name="Liu W.T."/>
            <person name="Kamagata Y."/>
            <person name="Stams A.J.M."/>
            <person name="Imachi H."/>
            <person name="Sousa D.Z."/>
        </authorList>
    </citation>
    <scope>NUCLEOTIDE SEQUENCE [LARGE SCALE GENOMIC DNA]</scope>
    <source>
        <strain evidence="5 6">HH</strain>
    </source>
</reference>
<keyword evidence="6" id="KW-1185">Reference proteome</keyword>
<dbReference type="InterPro" id="IPR001482">
    <property type="entry name" value="T2SS/T4SS_dom"/>
</dbReference>
<dbReference type="CDD" id="cd01129">
    <property type="entry name" value="PulE-GspE-like"/>
    <property type="match status" value="1"/>
</dbReference>
<dbReference type="GO" id="GO:0016887">
    <property type="term" value="F:ATP hydrolysis activity"/>
    <property type="evidence" value="ECO:0007669"/>
    <property type="project" value="TreeGrafter"/>
</dbReference>
<dbReference type="AlphaFoldDB" id="A0A4Y7R6Z7"/>
<dbReference type="Gene3D" id="3.40.50.300">
    <property type="entry name" value="P-loop containing nucleotide triphosphate hydrolases"/>
    <property type="match status" value="1"/>
</dbReference>